<dbReference type="GO" id="GO:0016281">
    <property type="term" value="C:eukaryotic translation initiation factor 4F complex"/>
    <property type="evidence" value="ECO:0007669"/>
    <property type="project" value="TreeGrafter"/>
</dbReference>
<feature type="compositionally biased region" description="Basic and acidic residues" evidence="1">
    <location>
        <begin position="458"/>
        <end position="470"/>
    </location>
</feature>
<dbReference type="Proteomes" id="UP000046393">
    <property type="component" value="Unplaced"/>
</dbReference>
<feature type="compositionally biased region" description="Basic and acidic residues" evidence="1">
    <location>
        <begin position="538"/>
        <end position="562"/>
    </location>
</feature>
<dbReference type="InterPro" id="IPR016024">
    <property type="entry name" value="ARM-type_fold"/>
</dbReference>
<dbReference type="AlphaFoldDB" id="A0A0N5ABE5"/>
<name>A0A0N5ABE5_9BILA</name>
<dbReference type="SUPFAM" id="SSF48371">
    <property type="entry name" value="ARM repeat"/>
    <property type="match status" value="1"/>
</dbReference>
<dbReference type="GO" id="GO:0003729">
    <property type="term" value="F:mRNA binding"/>
    <property type="evidence" value="ECO:0007669"/>
    <property type="project" value="TreeGrafter"/>
</dbReference>
<protein>
    <submittedName>
        <fullName evidence="5">MIF4G domain-containing protein</fullName>
    </submittedName>
</protein>
<feature type="compositionally biased region" description="Polar residues" evidence="1">
    <location>
        <begin position="472"/>
        <end position="494"/>
    </location>
</feature>
<feature type="compositionally biased region" description="Basic and acidic residues" evidence="1">
    <location>
        <begin position="97"/>
        <end position="107"/>
    </location>
</feature>
<keyword evidence="4" id="KW-1185">Reference proteome</keyword>
<dbReference type="GO" id="GO:0003743">
    <property type="term" value="F:translation initiation factor activity"/>
    <property type="evidence" value="ECO:0007669"/>
    <property type="project" value="TreeGrafter"/>
</dbReference>
<keyword evidence="2" id="KW-0812">Transmembrane</keyword>
<dbReference type="InterPro" id="IPR003890">
    <property type="entry name" value="MIF4G-like_typ-3"/>
</dbReference>
<dbReference type="STRING" id="451379.A0A0N5ABE5"/>
<dbReference type="Pfam" id="PF02854">
    <property type="entry name" value="MIF4G"/>
    <property type="match status" value="1"/>
</dbReference>
<feature type="region of interest" description="Disordered" evidence="1">
    <location>
        <begin position="427"/>
        <end position="582"/>
    </location>
</feature>
<organism evidence="4 5">
    <name type="scientific">Syphacia muris</name>
    <dbReference type="NCBI Taxonomy" id="451379"/>
    <lineage>
        <taxon>Eukaryota</taxon>
        <taxon>Metazoa</taxon>
        <taxon>Ecdysozoa</taxon>
        <taxon>Nematoda</taxon>
        <taxon>Chromadorea</taxon>
        <taxon>Rhabditida</taxon>
        <taxon>Spirurina</taxon>
        <taxon>Oxyuridomorpha</taxon>
        <taxon>Oxyuroidea</taxon>
        <taxon>Oxyuridae</taxon>
        <taxon>Syphacia</taxon>
    </lineage>
</organism>
<evidence type="ECO:0000256" key="1">
    <source>
        <dbReference type="SAM" id="MobiDB-lite"/>
    </source>
</evidence>
<evidence type="ECO:0000313" key="5">
    <source>
        <dbReference type="WBParaSite" id="SMUV_0000147101-mRNA-1"/>
    </source>
</evidence>
<dbReference type="PANTHER" id="PTHR23253">
    <property type="entry name" value="EUKARYOTIC TRANSLATION INITIATION FACTOR 4 GAMMA"/>
    <property type="match status" value="1"/>
</dbReference>
<feature type="compositionally biased region" description="Basic and acidic residues" evidence="1">
    <location>
        <begin position="72"/>
        <end position="86"/>
    </location>
</feature>
<evidence type="ECO:0000313" key="4">
    <source>
        <dbReference type="Proteomes" id="UP000046393"/>
    </source>
</evidence>
<sequence>MREIIKEFALGTSCPVDISELKNLGIDMASAPAAVPSGYGTGRRCDFALKNSFTPTWVENKAQKPKPYYGRGSDRSGHGIRGDQKRKSSVRLPNIDRPPREPVKLHKAEHAWRPDIGKKDNDKVSLGVIKNLYKQIRGLLNKITPSTFDSLSEEFLRYKCYQNKENMNEIINIIFDKAVEEPKFCPLYSDLCKKQVLEEMKDSKISEFRSGILTRCQQTFEKNKCQSEIDKKKKEAEEEQDVNLYFFMLYLSLFFYNVALINPVLKEKKKKELKVEVMELEAKDRRRMFGNIGFIGQLYRHGLIVPKILKWCIIHLLKNHSETAGGDEESIECAVRMLETVGKIVDLQQQNSDFQQSCGIDWNAYFLHLKELSTSVSNRIRFLILNLIELRENKWNPRKSTDSGPMTIAAVHDEARKEEMQAKLAREQYDKARKPYDGRPSLDRRRALVGRQSQDNRFYGKGDQSRDLKNRNVGQTTHSSTASSRKNQTLSTVDQPGKLGYRKGAFNLGSSGGSGQDGRKSSVASFRGAGRGLVTSRENSEPSSREPSESRKHSVAGDRLDRNLITAQTLPRPRMPTSASASCLSVNLEVSRSSAHSDEEERLQPTTLSEEQERKLLLTFSNDLHEYFENPAKQVNEAFQALDEIVSKSSVSTAFRLLMRVGVEKIGSKEEEKMHRQYLGRALCLFLQNTERKGKALQGITDFCNYAVSTDLWQEIPLLWDWVAEIISWSIMCDTNDVEGERPSLNDFKEPFLASEKDTRKAHELLVSTLYHLAEIDESREGHTSSAAMMFEELKGLDSPSLRDALRAKMFHSDASLYDTLLI</sequence>
<reference evidence="5" key="1">
    <citation type="submission" date="2017-02" db="UniProtKB">
        <authorList>
            <consortium name="WormBaseParasite"/>
        </authorList>
    </citation>
    <scope>IDENTIFICATION</scope>
</reference>
<evidence type="ECO:0000256" key="2">
    <source>
        <dbReference type="SAM" id="Phobius"/>
    </source>
</evidence>
<feature type="domain" description="MIF4G" evidence="3">
    <location>
        <begin position="133"/>
        <end position="394"/>
    </location>
</feature>
<proteinExistence type="predicted"/>
<feature type="compositionally biased region" description="Basic and acidic residues" evidence="1">
    <location>
        <begin position="427"/>
        <end position="446"/>
    </location>
</feature>
<dbReference type="SMART" id="SM00543">
    <property type="entry name" value="MIF4G"/>
    <property type="match status" value="1"/>
</dbReference>
<feature type="region of interest" description="Disordered" evidence="1">
    <location>
        <begin position="63"/>
        <end position="107"/>
    </location>
</feature>
<accession>A0A0N5ABE5</accession>
<dbReference type="Gene3D" id="1.25.40.180">
    <property type="match status" value="1"/>
</dbReference>
<dbReference type="WBParaSite" id="SMUV_0000147101-mRNA-1">
    <property type="protein sequence ID" value="SMUV_0000147101-mRNA-1"/>
    <property type="gene ID" value="SMUV_0000147101"/>
</dbReference>
<feature type="transmembrane region" description="Helical" evidence="2">
    <location>
        <begin position="244"/>
        <end position="265"/>
    </location>
</feature>
<keyword evidence="2" id="KW-0472">Membrane</keyword>
<keyword evidence="2" id="KW-1133">Transmembrane helix</keyword>
<evidence type="ECO:0000259" key="3">
    <source>
        <dbReference type="SMART" id="SM00543"/>
    </source>
</evidence>
<feature type="region of interest" description="Disordered" evidence="1">
    <location>
        <begin position="590"/>
        <end position="609"/>
    </location>
</feature>
<dbReference type="PANTHER" id="PTHR23253:SF78">
    <property type="entry name" value="EUKARYOTIC TRANSLATION INITIATION FACTOR 4G1, ISOFORM B-RELATED"/>
    <property type="match status" value="1"/>
</dbReference>